<dbReference type="RefSeq" id="WP_096057210.1">
    <property type="nucleotide sequence ID" value="NZ_CP023344.1"/>
</dbReference>
<dbReference type="KEGG" id="vbh:CMV30_17395"/>
<dbReference type="Proteomes" id="UP000217265">
    <property type="component" value="Chromosome"/>
</dbReference>
<sequence length="302" mass="32086">MSAFTSTTATPPPLPAKSAQPARSRLITALAWSLIVVSALLLPISLITLLMFIAGSYGTAHASLLDALVVIARPPATLLAGIGLLCRWRWAHTYVLTLTVSFALWSAAAIARGPSPERTYTSPSGVPTTVLASSVNYSFHLTCIAISAGVLLTLTNRSIRREFRLGLPQSSPSKPAVTPHLPVASPLLHARAATPDTRDIPPATLAQKHRSQRRALVTAICCFALLAAGMGWLVHRGLATGETVSPTKRATQSRAVSRAQEPLFFWVCLSLYSAIGLGALGLSTWGTREASRVPHPLPSSRH</sequence>
<organism evidence="2 3">
    <name type="scientific">Nibricoccus aquaticus</name>
    <dbReference type="NCBI Taxonomy" id="2576891"/>
    <lineage>
        <taxon>Bacteria</taxon>
        <taxon>Pseudomonadati</taxon>
        <taxon>Verrucomicrobiota</taxon>
        <taxon>Opitutia</taxon>
        <taxon>Opitutales</taxon>
        <taxon>Opitutaceae</taxon>
        <taxon>Nibricoccus</taxon>
    </lineage>
</organism>
<accession>A0A290QM11</accession>
<reference evidence="2 3" key="1">
    <citation type="submission" date="2017-09" db="EMBL/GenBank/DDBJ databases">
        <title>Complete genome sequence of Verrucomicrobial strain HZ-65, isolated from freshwater.</title>
        <authorList>
            <person name="Choi A."/>
        </authorList>
    </citation>
    <scope>NUCLEOTIDE SEQUENCE [LARGE SCALE GENOMIC DNA]</scope>
    <source>
        <strain evidence="2 3">HZ-65</strain>
    </source>
</reference>
<dbReference type="EMBL" id="CP023344">
    <property type="protein sequence ID" value="ATC65581.1"/>
    <property type="molecule type" value="Genomic_DNA"/>
</dbReference>
<keyword evidence="3" id="KW-1185">Reference proteome</keyword>
<name>A0A290QM11_9BACT</name>
<feature type="transmembrane region" description="Helical" evidence="1">
    <location>
        <begin position="131"/>
        <end position="154"/>
    </location>
</feature>
<keyword evidence="1" id="KW-1133">Transmembrane helix</keyword>
<evidence type="ECO:0000313" key="3">
    <source>
        <dbReference type="Proteomes" id="UP000217265"/>
    </source>
</evidence>
<protein>
    <submittedName>
        <fullName evidence="2">Uncharacterized protein</fullName>
    </submittedName>
</protein>
<feature type="transmembrane region" description="Helical" evidence="1">
    <location>
        <begin position="26"/>
        <end position="55"/>
    </location>
</feature>
<evidence type="ECO:0000256" key="1">
    <source>
        <dbReference type="SAM" id="Phobius"/>
    </source>
</evidence>
<dbReference type="OrthoDB" id="9971879at2"/>
<gene>
    <name evidence="2" type="ORF">CMV30_17395</name>
</gene>
<feature type="transmembrane region" description="Helical" evidence="1">
    <location>
        <begin position="93"/>
        <end position="111"/>
    </location>
</feature>
<keyword evidence="1" id="KW-0472">Membrane</keyword>
<feature type="transmembrane region" description="Helical" evidence="1">
    <location>
        <begin position="215"/>
        <end position="234"/>
    </location>
</feature>
<evidence type="ECO:0000313" key="2">
    <source>
        <dbReference type="EMBL" id="ATC65581.1"/>
    </source>
</evidence>
<dbReference type="AlphaFoldDB" id="A0A290QM11"/>
<keyword evidence="1" id="KW-0812">Transmembrane</keyword>
<feature type="transmembrane region" description="Helical" evidence="1">
    <location>
        <begin position="67"/>
        <end position="86"/>
    </location>
</feature>
<proteinExistence type="predicted"/>
<feature type="transmembrane region" description="Helical" evidence="1">
    <location>
        <begin position="263"/>
        <end position="282"/>
    </location>
</feature>